<keyword evidence="1" id="KW-1133">Transmembrane helix</keyword>
<dbReference type="STRING" id="1294263.JCM21531_952"/>
<dbReference type="Pfam" id="PF11193">
    <property type="entry name" value="DUF2812"/>
    <property type="match status" value="1"/>
</dbReference>
<accession>W4V370</accession>
<dbReference type="InterPro" id="IPR021359">
    <property type="entry name" value="DUF2812"/>
</dbReference>
<keyword evidence="1" id="KW-0472">Membrane</keyword>
<dbReference type="OrthoDB" id="8757095at2"/>
<comment type="caution">
    <text evidence="2">The sequence shown here is derived from an EMBL/GenBank/DDBJ whole genome shotgun (WGS) entry which is preliminary data.</text>
</comment>
<proteinExistence type="predicted"/>
<reference evidence="2" key="1">
    <citation type="journal article" date="2014" name="Genome Announc.">
        <title>Draft Genome Sequence of Clostridium straminisolvens Strain JCM 21531T, Isolated from a Cellulose-Degrading Bacterial Community.</title>
        <authorList>
            <person name="Yuki M."/>
            <person name="Oshima K."/>
            <person name="Suda W."/>
            <person name="Sakamoto M."/>
            <person name="Kitamura K."/>
            <person name="Iida T."/>
            <person name="Hattori M."/>
            <person name="Ohkuma M."/>
        </authorList>
    </citation>
    <scope>NUCLEOTIDE SEQUENCE [LARGE SCALE GENOMIC DNA]</scope>
    <source>
        <strain evidence="2">JCM 21531</strain>
    </source>
</reference>
<evidence type="ECO:0000313" key="3">
    <source>
        <dbReference type="Proteomes" id="UP000019109"/>
    </source>
</evidence>
<dbReference type="RefSeq" id="WP_038287374.1">
    <property type="nucleotide sequence ID" value="NZ_BAVR01000008.1"/>
</dbReference>
<sequence length="171" mass="20649">MKKFRLYYDKDREQDWLQKMSSEGWALKKFFLGVYTFVPCKPGEYIYQIDLLENWDGDKEDFASFMEDSGVEVVSQWYRWVYLRKKAEDGPFEMYTDIDSKINQYNRIKNFFRAAFILEMGGFLIEMNAALRTKSLLFWIFAILAGVFAILFLRIVWRCQWKIEQLQREKG</sequence>
<feature type="transmembrane region" description="Helical" evidence="1">
    <location>
        <begin position="111"/>
        <end position="130"/>
    </location>
</feature>
<feature type="transmembrane region" description="Helical" evidence="1">
    <location>
        <begin position="136"/>
        <end position="157"/>
    </location>
</feature>
<dbReference type="EMBL" id="BAVR01000008">
    <property type="protein sequence ID" value="GAE87572.1"/>
    <property type="molecule type" value="Genomic_DNA"/>
</dbReference>
<evidence type="ECO:0000256" key="1">
    <source>
        <dbReference type="SAM" id="Phobius"/>
    </source>
</evidence>
<organism evidence="2 3">
    <name type="scientific">Acetivibrio straminisolvens JCM 21531</name>
    <dbReference type="NCBI Taxonomy" id="1294263"/>
    <lineage>
        <taxon>Bacteria</taxon>
        <taxon>Bacillati</taxon>
        <taxon>Bacillota</taxon>
        <taxon>Clostridia</taxon>
        <taxon>Eubacteriales</taxon>
        <taxon>Oscillospiraceae</taxon>
        <taxon>Acetivibrio</taxon>
    </lineage>
</organism>
<dbReference type="Proteomes" id="UP000019109">
    <property type="component" value="Unassembled WGS sequence"/>
</dbReference>
<evidence type="ECO:0008006" key="4">
    <source>
        <dbReference type="Google" id="ProtNLM"/>
    </source>
</evidence>
<protein>
    <recommendedName>
        <fullName evidence="4">DUF2812 domain-containing protein</fullName>
    </recommendedName>
</protein>
<evidence type="ECO:0000313" key="2">
    <source>
        <dbReference type="EMBL" id="GAE87572.1"/>
    </source>
</evidence>
<gene>
    <name evidence="2" type="ORF">JCM21531_952</name>
</gene>
<keyword evidence="1" id="KW-0812">Transmembrane</keyword>
<name>W4V370_9FIRM</name>
<dbReference type="AlphaFoldDB" id="W4V370"/>
<keyword evidence="3" id="KW-1185">Reference proteome</keyword>